<proteinExistence type="predicted"/>
<accession>A0ABR9BMC9</accession>
<reference evidence="2 3" key="1">
    <citation type="submission" date="2020-09" db="EMBL/GenBank/DDBJ databases">
        <title>Photobacterium sp. CAU 1568 isolated from sand of Sido Beach.</title>
        <authorList>
            <person name="Kim W."/>
        </authorList>
    </citation>
    <scope>NUCLEOTIDE SEQUENCE [LARGE SCALE GENOMIC DNA]</scope>
    <source>
        <strain evidence="2 3">CAU 1568</strain>
    </source>
</reference>
<evidence type="ECO:0000259" key="1">
    <source>
        <dbReference type="Pfam" id="PF13454"/>
    </source>
</evidence>
<evidence type="ECO:0000313" key="2">
    <source>
        <dbReference type="EMBL" id="MBD8513642.1"/>
    </source>
</evidence>
<protein>
    <submittedName>
        <fullName evidence="2">FAD/NAD(P)-binding protein</fullName>
    </submittedName>
</protein>
<dbReference type="RefSeq" id="WP_192016335.1">
    <property type="nucleotide sequence ID" value="NZ_JACYTP010000008.1"/>
</dbReference>
<dbReference type="EMBL" id="JACYTP010000008">
    <property type="protein sequence ID" value="MBD8513642.1"/>
    <property type="molecule type" value="Genomic_DNA"/>
</dbReference>
<sequence>MKQQEKSLKVGIVGTGPRGLSILERLAARLISEPAGKVQVYLIDNYEVGCGRIWRTTQAEHYLMNTPANEVSAFSGQLTEGEARPGAGPSLEEWWEQTQNDYPGPKHYAPRRLYGEYMQFVLQSIKKGLNPDVELIEVNDEVIKLNKEDGRSELVLQSGKQIVVDSVVLTTGHALPQLTGKALELASFSLLRSGLKYIQGDSAADMKLDRVAAHETVGIIGLGLSFYDVLAEFTTGRGGKFIERNDGGLDYICSGREPQMFAGSRSGVPIPSRGLNQKEGNKKYQPAFFTNEWAKELRKKGKIDFIQDALPVLMAEVHLVYFATAIRHHRNEKSAQIFTDIVAKTKFPTFSEMSRIAKDFGINDLPELDVEVLARPFKNKKFLNEKQFHESLLNYLEDDLFNAEQGNVNSPLKAALDTIRDTRSIIMTLVNFGGLTPESHENDFLNWYVPRSMFLTAGPPLERTKQLIALIKSGVLKIVGPNMQIQGSDEHNKFLMKSDSIQGSEYLITTVIDARIPTTNIKLDRSELTKNLIRDNIWTNYINEGESSFFVTGGVSISPAPFHPVNRNNQVIKDVYVIGIPTEHTRWLMQAGSSRPGFWTDFVQDADAIAENILSRDMKTTAVDFLSVSQEVAVFEL</sequence>
<dbReference type="Pfam" id="PF13454">
    <property type="entry name" value="NAD_binding_9"/>
    <property type="match status" value="1"/>
</dbReference>
<dbReference type="Proteomes" id="UP000649768">
    <property type="component" value="Unassembled WGS sequence"/>
</dbReference>
<comment type="caution">
    <text evidence="2">The sequence shown here is derived from an EMBL/GenBank/DDBJ whole genome shotgun (WGS) entry which is preliminary data.</text>
</comment>
<organism evidence="2 3">
    <name type="scientific">Photobacterium arenosum</name>
    <dbReference type="NCBI Taxonomy" id="2774143"/>
    <lineage>
        <taxon>Bacteria</taxon>
        <taxon>Pseudomonadati</taxon>
        <taxon>Pseudomonadota</taxon>
        <taxon>Gammaproteobacteria</taxon>
        <taxon>Vibrionales</taxon>
        <taxon>Vibrionaceae</taxon>
        <taxon>Photobacterium</taxon>
    </lineage>
</organism>
<evidence type="ECO:0000313" key="3">
    <source>
        <dbReference type="Proteomes" id="UP000649768"/>
    </source>
</evidence>
<dbReference type="InterPro" id="IPR052189">
    <property type="entry name" value="L-asp_N-monooxygenase_NS-form"/>
</dbReference>
<dbReference type="PANTHER" id="PTHR40254:SF1">
    <property type="entry name" value="BLR0577 PROTEIN"/>
    <property type="match status" value="1"/>
</dbReference>
<feature type="domain" description="FAD-dependent urate hydroxylase HpyO/Asp monooxygenase CreE-like FAD/NAD(P)-binding" evidence="1">
    <location>
        <begin position="12"/>
        <end position="173"/>
    </location>
</feature>
<dbReference type="InterPro" id="IPR038732">
    <property type="entry name" value="HpyO/CreE_NAD-binding"/>
</dbReference>
<dbReference type="SUPFAM" id="SSF51905">
    <property type="entry name" value="FAD/NAD(P)-binding domain"/>
    <property type="match status" value="1"/>
</dbReference>
<dbReference type="PANTHER" id="PTHR40254">
    <property type="entry name" value="BLR0577 PROTEIN"/>
    <property type="match status" value="1"/>
</dbReference>
<gene>
    <name evidence="2" type="ORF">IFO68_13255</name>
</gene>
<name>A0ABR9BMC9_9GAMM</name>
<dbReference type="InterPro" id="IPR036188">
    <property type="entry name" value="FAD/NAD-bd_sf"/>
</dbReference>
<keyword evidence="3" id="KW-1185">Reference proteome</keyword>